<evidence type="ECO:0000256" key="4">
    <source>
        <dbReference type="ARBA" id="ARBA00012513"/>
    </source>
</evidence>
<dbReference type="SMART" id="SM00220">
    <property type="entry name" value="S_TKc"/>
    <property type="match status" value="1"/>
</dbReference>
<evidence type="ECO:0000256" key="1">
    <source>
        <dbReference type="ARBA" id="ARBA00004162"/>
    </source>
</evidence>
<keyword evidence="7" id="KW-0597">Phosphoprotein</keyword>
<dbReference type="EMBL" id="JACEFO010000967">
    <property type="protein sequence ID" value="KAF8751403.1"/>
    <property type="molecule type" value="Genomic_DNA"/>
</dbReference>
<dbReference type="FunFam" id="3.80.10.10:FF:000041">
    <property type="entry name" value="LRR receptor-like serine/threonine-protein kinase ERECTA"/>
    <property type="match status" value="1"/>
</dbReference>
<dbReference type="Gene3D" id="3.80.10.10">
    <property type="entry name" value="Ribonuclease Inhibitor"/>
    <property type="match status" value="5"/>
</dbReference>
<evidence type="ECO:0000256" key="22">
    <source>
        <dbReference type="PROSITE-ProRule" id="PRU10141"/>
    </source>
</evidence>
<keyword evidence="18" id="KW-0675">Receptor</keyword>
<evidence type="ECO:0000256" key="9">
    <source>
        <dbReference type="ARBA" id="ARBA00022679"/>
    </source>
</evidence>
<evidence type="ECO:0000256" key="7">
    <source>
        <dbReference type="ARBA" id="ARBA00022553"/>
    </source>
</evidence>
<dbReference type="PROSITE" id="PS00107">
    <property type="entry name" value="PROTEIN_KINASE_ATP"/>
    <property type="match status" value="1"/>
</dbReference>
<dbReference type="OrthoDB" id="676979at2759"/>
<accession>A0A835KM64</accession>
<dbReference type="Pfam" id="PF08263">
    <property type="entry name" value="LRRNT_2"/>
    <property type="match status" value="2"/>
</dbReference>
<proteinExistence type="inferred from homology"/>
<protein>
    <recommendedName>
        <fullName evidence="4">non-specific serine/threonine protein kinase</fullName>
        <ecNumber evidence="4">2.7.11.1</ecNumber>
    </recommendedName>
</protein>
<evidence type="ECO:0000256" key="12">
    <source>
        <dbReference type="ARBA" id="ARBA00022737"/>
    </source>
</evidence>
<evidence type="ECO:0000256" key="23">
    <source>
        <dbReference type="SAM" id="Phobius"/>
    </source>
</evidence>
<dbReference type="GO" id="GO:0004674">
    <property type="term" value="F:protein serine/threonine kinase activity"/>
    <property type="evidence" value="ECO:0007669"/>
    <property type="project" value="UniProtKB-KW"/>
</dbReference>
<keyword evidence="9" id="KW-0808">Transferase</keyword>
<evidence type="ECO:0000256" key="6">
    <source>
        <dbReference type="ARBA" id="ARBA00022527"/>
    </source>
</evidence>
<feature type="transmembrane region" description="Helical" evidence="23">
    <location>
        <begin position="1231"/>
        <end position="1251"/>
    </location>
</feature>
<dbReference type="PROSITE" id="PS50011">
    <property type="entry name" value="PROTEIN_KINASE_DOM"/>
    <property type="match status" value="1"/>
</dbReference>
<keyword evidence="6" id="KW-0723">Serine/threonine-protein kinase</keyword>
<evidence type="ECO:0000256" key="3">
    <source>
        <dbReference type="ARBA" id="ARBA00008684"/>
    </source>
</evidence>
<keyword evidence="11 24" id="KW-0732">Signal</keyword>
<evidence type="ECO:0000256" key="2">
    <source>
        <dbReference type="ARBA" id="ARBA00004479"/>
    </source>
</evidence>
<evidence type="ECO:0000256" key="5">
    <source>
        <dbReference type="ARBA" id="ARBA00022475"/>
    </source>
</evidence>
<evidence type="ECO:0000256" key="11">
    <source>
        <dbReference type="ARBA" id="ARBA00022729"/>
    </source>
</evidence>
<evidence type="ECO:0000256" key="24">
    <source>
        <dbReference type="SAM" id="SignalP"/>
    </source>
</evidence>
<dbReference type="FunFam" id="1.10.510.10:FF:000417">
    <property type="entry name" value="Leucine-rich repeat receptor-like protein kinase"/>
    <property type="match status" value="1"/>
</dbReference>
<evidence type="ECO:0000256" key="18">
    <source>
        <dbReference type="ARBA" id="ARBA00023170"/>
    </source>
</evidence>
<keyword evidence="5" id="KW-1003">Cell membrane</keyword>
<sequence length="1628" mass="172781">MEWTPAHLFPSFKLLALALSSLTAAPLGATLPQPHHIDHSSRSACISHLRLVQHSFPNTGYIARLSSSPEAKATHMALPPILVILPLLLLLIASQAARSAATLHERDAAALRDVRAALRDLPGSRFFDSWDDTRSPCAYAGVVCAPDDEDDDGGQAPLRVSVLTLGTGLADSPGLAGTLPASLGSLSALTDLVLYPGRVSGTIPGDIGSGLRRLRLLSLSGNQLTGPVPESLVGLPDLHTLDLGNNRLEGAIPTGLLLPSSPSLKVLILANNGGLSGQIPAEFSTSGLFHVDLSRNAFTGTLPPLPPTIRYFSVAGNEMQGSLDGGVFNNAPTDLALLDLSMNAFSGSIPPEVFALPSASSLLLSRNNFTGPLTVPPDAPAQWAVVDISHNGISGEVPEALAAAVSLYVNNNRMSGEVPWAVARSVFTGSMATFYAQHNFLTGFPAPPLPLPDSAALCLSYNCMELPSVSAADGCPTIGAAPTPAAAEMATEPPADATSPSPWKTCGGTEHVSLVRTGHGTTPRRRLGLTNFSTSCDYKSTRTVTVTHAGNRIMPWCQSTNKKAREPPAPSAFGPGMEAPTRHAFTYLLALLLLLLRGCLVRHAAAQQQPGGEAGLLLQIKRAWSDPPVLAAWNATATAASAHCTWPYVRCDTAGRVASLSLASANVAGPFPDAIGNLTGLTHLDVSNNSIAGAFPTAIYRCTALQYLDLSENYFGGELPAGIGSRLAGNLTTLVLRGNYFNGTIPASLSSLGNLQHLKLDNNRFTGTIPAELGALTGLQDLWLANNPFEPGELPDSFKNLTSMTSLWAQQCNLVGVFPSYVGEMLELELLDLSINMFTGSIPPKVWSLKNLQRLAVYRNNLTGDIVVDGFAAMGLTVIDVSENYKLSGAIPEFFGHLENLTDLFLFRNNFSGEIPASIGRLPSLEILRLYSNRFSGTLPPELGKHSALTYVEADDNELTGAIPEGLCAKGQLWTFTAKDNYLNGSIPEGLANCTTLLSLQLDSNQLSGEVAQALWTVTHIESVLLRNNRLTGRLPATLYSNLSIVNIESNQFSGSIPATAAALQVFIADNNQFSGEIPASLGDGMPLLENLNLSGNQLSGGIPTSVGKLSHLAQMDMSRNQLTSTIPSELGAMPVLNILDLSSNNLSGAIPLALANPKLSSLNLSSNQLSGQVPAGLATAANENSFLDNPSLCTDDLGPTYLAGVRSCTGGGSQDGNSSSGGVSHSLRTGLLVAGAAFLLIATAISFFFVREMKKRRRVGDQDGWKMTPFVQGLGIGEASILRGLVEENLIGRGGSGRVYRVTYTHRLNGRVSAVAVKHIRVAGTMDEKVEREFESEASVLGSVRHNNIVRLLCCLSGAEARLLVYDYMDNGSLDRWLHGDGGGHLTARPPLDWMTRLRVAVGAAQALCYMHHECSPPIVHRDVKASNILLDSEFRAKVADFGLARTLAQAGAPETMSVVAGSFGYMAPGKDPLLPAPGGFWSQCAYTKKVDEKVDVYSFGVVLLELITGKEANDGGEHGNLAEWARHHYRSGGSIPDATDRSIRYAGYSEEIEIVFRLAVQCTGDLPSSRPTMKGVLQILLVCSEQTHKKSKTERGLEYEAAPLLLPLSNDTEIDVEDNSDFNSIT</sequence>
<dbReference type="InterPro" id="IPR013210">
    <property type="entry name" value="LRR_N_plant-typ"/>
</dbReference>
<dbReference type="GO" id="GO:0033612">
    <property type="term" value="F:receptor serine/threonine kinase binding"/>
    <property type="evidence" value="ECO:0007669"/>
    <property type="project" value="TreeGrafter"/>
</dbReference>
<keyword evidence="27" id="KW-1185">Reference proteome</keyword>
<comment type="subcellular location">
    <subcellularLocation>
        <location evidence="1">Cell membrane</location>
        <topology evidence="1">Single-pass membrane protein</topology>
    </subcellularLocation>
    <subcellularLocation>
        <location evidence="2">Membrane</location>
        <topology evidence="2">Single-pass type I membrane protein</topology>
    </subcellularLocation>
</comment>
<evidence type="ECO:0000256" key="10">
    <source>
        <dbReference type="ARBA" id="ARBA00022692"/>
    </source>
</evidence>
<dbReference type="GO" id="GO:0005524">
    <property type="term" value="F:ATP binding"/>
    <property type="evidence" value="ECO:0007669"/>
    <property type="project" value="UniProtKB-UniRule"/>
</dbReference>
<dbReference type="SUPFAM" id="SSF52058">
    <property type="entry name" value="L domain-like"/>
    <property type="match status" value="3"/>
</dbReference>
<evidence type="ECO:0000256" key="15">
    <source>
        <dbReference type="ARBA" id="ARBA00022840"/>
    </source>
</evidence>
<feature type="domain" description="Protein kinase" evidence="25">
    <location>
        <begin position="1286"/>
        <end position="1584"/>
    </location>
</feature>
<dbReference type="PANTHER" id="PTHR48056">
    <property type="entry name" value="LRR RECEPTOR-LIKE SERINE/THREONINE-PROTEIN KINASE-RELATED"/>
    <property type="match status" value="1"/>
</dbReference>
<dbReference type="InterPro" id="IPR001611">
    <property type="entry name" value="Leu-rich_rpt"/>
</dbReference>
<dbReference type="Gene3D" id="1.10.510.10">
    <property type="entry name" value="Transferase(Phosphotransferase) domain 1"/>
    <property type="match status" value="1"/>
</dbReference>
<name>A0A835KM64_9POAL</name>
<dbReference type="InterPro" id="IPR000719">
    <property type="entry name" value="Prot_kinase_dom"/>
</dbReference>
<dbReference type="SUPFAM" id="SSF56112">
    <property type="entry name" value="Protein kinase-like (PK-like)"/>
    <property type="match status" value="1"/>
</dbReference>
<keyword evidence="19" id="KW-0325">Glycoprotein</keyword>
<feature type="binding site" evidence="22">
    <location>
        <position position="1319"/>
    </location>
    <ligand>
        <name>ATP</name>
        <dbReference type="ChEBI" id="CHEBI:30616"/>
    </ligand>
</feature>
<dbReference type="SMART" id="SM00369">
    <property type="entry name" value="LRR_TYP"/>
    <property type="match status" value="8"/>
</dbReference>
<comment type="catalytic activity">
    <reaction evidence="21">
        <text>L-seryl-[protein] + ATP = O-phospho-L-seryl-[protein] + ADP + H(+)</text>
        <dbReference type="Rhea" id="RHEA:17989"/>
        <dbReference type="Rhea" id="RHEA-COMP:9863"/>
        <dbReference type="Rhea" id="RHEA-COMP:11604"/>
        <dbReference type="ChEBI" id="CHEBI:15378"/>
        <dbReference type="ChEBI" id="CHEBI:29999"/>
        <dbReference type="ChEBI" id="CHEBI:30616"/>
        <dbReference type="ChEBI" id="CHEBI:83421"/>
        <dbReference type="ChEBI" id="CHEBI:456216"/>
        <dbReference type="EC" id="2.7.11.1"/>
    </reaction>
</comment>
<evidence type="ECO:0000256" key="14">
    <source>
        <dbReference type="ARBA" id="ARBA00022777"/>
    </source>
</evidence>
<evidence type="ECO:0000256" key="8">
    <source>
        <dbReference type="ARBA" id="ARBA00022614"/>
    </source>
</evidence>
<keyword evidence="8" id="KW-0433">Leucine-rich repeat</keyword>
<dbReference type="Pfam" id="PF00560">
    <property type="entry name" value="LRR_1"/>
    <property type="match status" value="5"/>
</dbReference>
<dbReference type="Gene3D" id="3.30.200.20">
    <property type="entry name" value="Phosphorylase Kinase, domain 1"/>
    <property type="match status" value="1"/>
</dbReference>
<evidence type="ECO:0000256" key="19">
    <source>
        <dbReference type="ARBA" id="ARBA00023180"/>
    </source>
</evidence>
<dbReference type="Pfam" id="PF00069">
    <property type="entry name" value="Pkinase"/>
    <property type="match status" value="1"/>
</dbReference>
<evidence type="ECO:0000256" key="20">
    <source>
        <dbReference type="ARBA" id="ARBA00047899"/>
    </source>
</evidence>
<dbReference type="InterPro" id="IPR003591">
    <property type="entry name" value="Leu-rich_rpt_typical-subtyp"/>
</dbReference>
<dbReference type="PROSITE" id="PS00108">
    <property type="entry name" value="PROTEIN_KINASE_ST"/>
    <property type="match status" value="1"/>
</dbReference>
<dbReference type="FunFam" id="3.80.10.10:FF:000233">
    <property type="entry name" value="Leucine-rich repeat receptor-like protein kinase TDR"/>
    <property type="match status" value="1"/>
</dbReference>
<keyword evidence="17 23" id="KW-0472">Membrane</keyword>
<comment type="similarity">
    <text evidence="3">Belongs to the protein kinase superfamily. Ser/Thr protein kinase family.</text>
</comment>
<comment type="caution">
    <text evidence="26">The sequence shown here is derived from an EMBL/GenBank/DDBJ whole genome shotgun (WGS) entry which is preliminary data.</text>
</comment>
<dbReference type="GO" id="GO:0009791">
    <property type="term" value="P:post-embryonic development"/>
    <property type="evidence" value="ECO:0007669"/>
    <property type="project" value="UniProtKB-ARBA"/>
</dbReference>
<evidence type="ECO:0000313" key="27">
    <source>
        <dbReference type="Proteomes" id="UP000636709"/>
    </source>
</evidence>
<dbReference type="FunFam" id="3.80.10.10:FF:000077">
    <property type="entry name" value="LRR receptor-like serine/threonine-protein kinase ERL1"/>
    <property type="match status" value="1"/>
</dbReference>
<gene>
    <name evidence="26" type="ORF">HU200_012077</name>
</gene>
<evidence type="ECO:0000256" key="13">
    <source>
        <dbReference type="ARBA" id="ARBA00022741"/>
    </source>
</evidence>
<dbReference type="Pfam" id="PF13855">
    <property type="entry name" value="LRR_8"/>
    <property type="match status" value="3"/>
</dbReference>
<keyword evidence="12" id="KW-0677">Repeat</keyword>
<comment type="catalytic activity">
    <reaction evidence="20">
        <text>L-threonyl-[protein] + ATP = O-phospho-L-threonyl-[protein] + ADP + H(+)</text>
        <dbReference type="Rhea" id="RHEA:46608"/>
        <dbReference type="Rhea" id="RHEA-COMP:11060"/>
        <dbReference type="Rhea" id="RHEA-COMP:11605"/>
        <dbReference type="ChEBI" id="CHEBI:15378"/>
        <dbReference type="ChEBI" id="CHEBI:30013"/>
        <dbReference type="ChEBI" id="CHEBI:30616"/>
        <dbReference type="ChEBI" id="CHEBI:61977"/>
        <dbReference type="ChEBI" id="CHEBI:456216"/>
        <dbReference type="EC" id="2.7.11.1"/>
    </reaction>
</comment>
<dbReference type="GO" id="GO:0005886">
    <property type="term" value="C:plasma membrane"/>
    <property type="evidence" value="ECO:0007669"/>
    <property type="project" value="UniProtKB-SubCell"/>
</dbReference>
<organism evidence="26 27">
    <name type="scientific">Digitaria exilis</name>
    <dbReference type="NCBI Taxonomy" id="1010633"/>
    <lineage>
        <taxon>Eukaryota</taxon>
        <taxon>Viridiplantae</taxon>
        <taxon>Streptophyta</taxon>
        <taxon>Embryophyta</taxon>
        <taxon>Tracheophyta</taxon>
        <taxon>Spermatophyta</taxon>
        <taxon>Magnoliopsida</taxon>
        <taxon>Liliopsida</taxon>
        <taxon>Poales</taxon>
        <taxon>Poaceae</taxon>
        <taxon>PACMAD clade</taxon>
        <taxon>Panicoideae</taxon>
        <taxon>Panicodae</taxon>
        <taxon>Paniceae</taxon>
        <taxon>Anthephorinae</taxon>
        <taxon>Digitaria</taxon>
    </lineage>
</organism>
<evidence type="ECO:0000259" key="25">
    <source>
        <dbReference type="PROSITE" id="PS50011"/>
    </source>
</evidence>
<dbReference type="EC" id="2.7.11.1" evidence="4"/>
<dbReference type="InterPro" id="IPR008271">
    <property type="entry name" value="Ser/Thr_kinase_AS"/>
</dbReference>
<reference evidence="26" key="1">
    <citation type="submission" date="2020-07" db="EMBL/GenBank/DDBJ databases">
        <title>Genome sequence and genetic diversity analysis of an under-domesticated orphan crop, white fonio (Digitaria exilis).</title>
        <authorList>
            <person name="Bennetzen J.L."/>
            <person name="Chen S."/>
            <person name="Ma X."/>
            <person name="Wang X."/>
            <person name="Yssel A.E.J."/>
            <person name="Chaluvadi S.R."/>
            <person name="Johnson M."/>
            <person name="Gangashetty P."/>
            <person name="Hamidou F."/>
            <person name="Sanogo M.D."/>
            <person name="Zwaenepoel A."/>
            <person name="Wallace J."/>
            <person name="Van De Peer Y."/>
            <person name="Van Deynze A."/>
        </authorList>
    </citation>
    <scope>NUCLEOTIDE SEQUENCE</scope>
    <source>
        <tissue evidence="26">Leaves</tissue>
    </source>
</reference>
<feature type="chain" id="PRO_5032733370" description="non-specific serine/threonine protein kinase" evidence="24">
    <location>
        <begin position="25"/>
        <end position="1628"/>
    </location>
</feature>
<dbReference type="InterPro" id="IPR050647">
    <property type="entry name" value="Plant_LRR-RLKs"/>
</dbReference>
<keyword evidence="13 22" id="KW-0547">Nucleotide-binding</keyword>
<keyword evidence="16 23" id="KW-1133">Transmembrane helix</keyword>
<evidence type="ECO:0000313" key="26">
    <source>
        <dbReference type="EMBL" id="KAF8751403.1"/>
    </source>
</evidence>
<keyword evidence="10 23" id="KW-0812">Transmembrane</keyword>
<keyword evidence="14" id="KW-0418">Kinase</keyword>
<dbReference type="PANTHER" id="PTHR48056:SF29">
    <property type="entry name" value="RECEPTOR-LIKE PROTEIN KINASE HSL1"/>
    <property type="match status" value="1"/>
</dbReference>
<evidence type="ECO:0000256" key="17">
    <source>
        <dbReference type="ARBA" id="ARBA00023136"/>
    </source>
</evidence>
<feature type="signal peptide" evidence="24">
    <location>
        <begin position="1"/>
        <end position="24"/>
    </location>
</feature>
<evidence type="ECO:0000256" key="21">
    <source>
        <dbReference type="ARBA" id="ARBA00048679"/>
    </source>
</evidence>
<keyword evidence="15 22" id="KW-0067">ATP-binding</keyword>
<dbReference type="InterPro" id="IPR032675">
    <property type="entry name" value="LRR_dom_sf"/>
</dbReference>
<evidence type="ECO:0000256" key="16">
    <source>
        <dbReference type="ARBA" id="ARBA00022989"/>
    </source>
</evidence>
<dbReference type="InterPro" id="IPR017441">
    <property type="entry name" value="Protein_kinase_ATP_BS"/>
</dbReference>
<dbReference type="InterPro" id="IPR011009">
    <property type="entry name" value="Kinase-like_dom_sf"/>
</dbReference>
<dbReference type="FunFam" id="3.80.10.10:FF:000095">
    <property type="entry name" value="LRR receptor-like serine/threonine-protein kinase GSO1"/>
    <property type="match status" value="1"/>
</dbReference>
<dbReference type="Proteomes" id="UP000636709">
    <property type="component" value="Unassembled WGS sequence"/>
</dbReference>